<proteinExistence type="predicted"/>
<comment type="caution">
    <text evidence="1">The sequence shown here is derived from an EMBL/GenBank/DDBJ whole genome shotgun (WGS) entry which is preliminary data.</text>
</comment>
<name>A0ABN9RPW3_9DINO</name>
<gene>
    <name evidence="1" type="ORF">PCOR1329_LOCUS22612</name>
</gene>
<organism evidence="1 2">
    <name type="scientific">Prorocentrum cordatum</name>
    <dbReference type="NCBI Taxonomy" id="2364126"/>
    <lineage>
        <taxon>Eukaryota</taxon>
        <taxon>Sar</taxon>
        <taxon>Alveolata</taxon>
        <taxon>Dinophyceae</taxon>
        <taxon>Prorocentrales</taxon>
        <taxon>Prorocentraceae</taxon>
        <taxon>Prorocentrum</taxon>
    </lineage>
</organism>
<reference evidence="1" key="1">
    <citation type="submission" date="2023-10" db="EMBL/GenBank/DDBJ databases">
        <authorList>
            <person name="Chen Y."/>
            <person name="Shah S."/>
            <person name="Dougan E. K."/>
            <person name="Thang M."/>
            <person name="Chan C."/>
        </authorList>
    </citation>
    <scope>NUCLEOTIDE SEQUENCE [LARGE SCALE GENOMIC DNA]</scope>
</reference>
<accession>A0ABN9RPW3</accession>
<keyword evidence="2" id="KW-1185">Reference proteome</keyword>
<evidence type="ECO:0000313" key="2">
    <source>
        <dbReference type="Proteomes" id="UP001189429"/>
    </source>
</evidence>
<sequence>MAIRARVAWLMEQAAAERPVKVRISMIAAGLRLHIAVMPIFEPASLWDELAQALLQQVLAIEAQYAVVGHGHHHYGALAGARAPPSCCGLDVLSLMTLRRDTVAETTTTSMTAIRTQKINDPRRHDIGCSGDDPGVYLL</sequence>
<protein>
    <submittedName>
        <fullName evidence="1">Uncharacterized protein</fullName>
    </submittedName>
</protein>
<dbReference type="Proteomes" id="UP001189429">
    <property type="component" value="Unassembled WGS sequence"/>
</dbReference>
<evidence type="ECO:0000313" key="1">
    <source>
        <dbReference type="EMBL" id="CAK0821245.1"/>
    </source>
</evidence>
<dbReference type="EMBL" id="CAUYUJ010007575">
    <property type="protein sequence ID" value="CAK0821245.1"/>
    <property type="molecule type" value="Genomic_DNA"/>
</dbReference>